<dbReference type="CDD" id="cd07813">
    <property type="entry name" value="COQ10p_like"/>
    <property type="match status" value="1"/>
</dbReference>
<feature type="domain" description="Coenzyme Q-binding protein COQ10 START" evidence="2">
    <location>
        <begin position="16"/>
        <end position="144"/>
    </location>
</feature>
<dbReference type="RefSeq" id="WP_011390976.1">
    <property type="nucleotide sequence ID" value="NC_007643.1"/>
</dbReference>
<reference evidence="3 4" key="1">
    <citation type="journal article" date="2011" name="Stand. Genomic Sci.">
        <title>Complete genome sequence of Rhodospirillum rubrum type strain (S1).</title>
        <authorList>
            <person name="Munk A.C."/>
            <person name="Copeland A."/>
            <person name="Lucas S."/>
            <person name="Lapidus A."/>
            <person name="Del Rio T.G."/>
            <person name="Barry K."/>
            <person name="Detter J.C."/>
            <person name="Hammon N."/>
            <person name="Israni S."/>
            <person name="Pitluck S."/>
            <person name="Brettin T."/>
            <person name="Bruce D."/>
            <person name="Han C."/>
            <person name="Tapia R."/>
            <person name="Gilna P."/>
            <person name="Schmutz J."/>
            <person name="Larimer F."/>
            <person name="Land M."/>
            <person name="Kyrpides N.C."/>
            <person name="Mavromatis K."/>
            <person name="Richardson P."/>
            <person name="Rohde M."/>
            <person name="Goker M."/>
            <person name="Klenk H.P."/>
            <person name="Zhang Y."/>
            <person name="Roberts G.P."/>
            <person name="Reslewic S."/>
            <person name="Schwartz D.C."/>
        </authorList>
    </citation>
    <scope>NUCLEOTIDE SEQUENCE [LARGE SCALE GENOMIC DNA]</scope>
    <source>
        <strain evidence="4">ATCC 11170 / ATH 1.1.1 / DSM 467 / LMG 4362 / NCIMB 8255 / S1</strain>
    </source>
</reference>
<dbReference type="InterPro" id="IPR005031">
    <property type="entry name" value="COQ10_START"/>
</dbReference>
<gene>
    <name evidence="3" type="ordered locus">Rru_A3228</name>
</gene>
<dbReference type="STRING" id="269796.Rru_A3228"/>
<name>Q2RPC2_RHORT</name>
<protein>
    <submittedName>
        <fullName evidence="3">Cyclase/dehydrase</fullName>
    </submittedName>
</protein>
<dbReference type="Proteomes" id="UP000001929">
    <property type="component" value="Chromosome"/>
</dbReference>
<dbReference type="PATRIC" id="fig|269796.9.peg.3343"/>
<organism evidence="3 4">
    <name type="scientific">Rhodospirillum rubrum (strain ATCC 11170 / ATH 1.1.1 / DSM 467 / LMG 4362 / NCIMB 8255 / S1)</name>
    <dbReference type="NCBI Taxonomy" id="269796"/>
    <lineage>
        <taxon>Bacteria</taxon>
        <taxon>Pseudomonadati</taxon>
        <taxon>Pseudomonadota</taxon>
        <taxon>Alphaproteobacteria</taxon>
        <taxon>Rhodospirillales</taxon>
        <taxon>Rhodospirillaceae</taxon>
        <taxon>Rhodospirillum</taxon>
    </lineage>
</organism>
<dbReference type="SUPFAM" id="SSF55961">
    <property type="entry name" value="Bet v1-like"/>
    <property type="match status" value="1"/>
</dbReference>
<dbReference type="eggNOG" id="COG2867">
    <property type="taxonomic scope" value="Bacteria"/>
</dbReference>
<sequence>MSVHHAERFLPFSDLQMFTLVADVERYPQFVPWWIAARVIDSRPAPAGDGPDAKIYRTDQVIGMGPVRLRFTSRTLLVSPRRISVASQGGGPVRDLSLDWWFDAQPGGCLTRLDMTLDLGSRSLENLLAGMSSEAAVKLVDAFERRAHALYQGG</sequence>
<dbReference type="Pfam" id="PF03364">
    <property type="entry name" value="Polyketide_cyc"/>
    <property type="match status" value="1"/>
</dbReference>
<dbReference type="InterPro" id="IPR023393">
    <property type="entry name" value="START-like_dom_sf"/>
</dbReference>
<keyword evidence="4" id="KW-1185">Reference proteome</keyword>
<dbReference type="PANTHER" id="PTHR12901:SF10">
    <property type="entry name" value="COENZYME Q-BINDING PROTEIN COQ10, MITOCHONDRIAL"/>
    <property type="match status" value="1"/>
</dbReference>
<dbReference type="PhylomeDB" id="Q2RPC2"/>
<evidence type="ECO:0000259" key="2">
    <source>
        <dbReference type="Pfam" id="PF03364"/>
    </source>
</evidence>
<dbReference type="InterPro" id="IPR044996">
    <property type="entry name" value="COQ10-like"/>
</dbReference>
<dbReference type="EnsemblBacteria" id="ABC24023">
    <property type="protein sequence ID" value="ABC24023"/>
    <property type="gene ID" value="Rru_A3228"/>
</dbReference>
<accession>Q2RPC2</accession>
<dbReference type="KEGG" id="rru:Rru_A3228"/>
<dbReference type="AlphaFoldDB" id="Q2RPC2"/>
<dbReference type="HOGENOM" id="CLU_079653_3_0_5"/>
<evidence type="ECO:0000313" key="4">
    <source>
        <dbReference type="Proteomes" id="UP000001929"/>
    </source>
</evidence>
<dbReference type="GO" id="GO:0048039">
    <property type="term" value="F:ubiquinone binding"/>
    <property type="evidence" value="ECO:0007669"/>
    <property type="project" value="InterPro"/>
</dbReference>
<evidence type="ECO:0000256" key="1">
    <source>
        <dbReference type="ARBA" id="ARBA00008918"/>
    </source>
</evidence>
<dbReference type="PANTHER" id="PTHR12901">
    <property type="entry name" value="SPERM PROTEIN HOMOLOG"/>
    <property type="match status" value="1"/>
</dbReference>
<dbReference type="EMBL" id="CP000230">
    <property type="protein sequence ID" value="ABC24023.1"/>
    <property type="molecule type" value="Genomic_DNA"/>
</dbReference>
<evidence type="ECO:0000313" key="3">
    <source>
        <dbReference type="EMBL" id="ABC24023.1"/>
    </source>
</evidence>
<dbReference type="Gene3D" id="3.30.530.20">
    <property type="match status" value="1"/>
</dbReference>
<comment type="similarity">
    <text evidence="1">Belongs to the ribosome association toxin RatA family.</text>
</comment>
<dbReference type="GO" id="GO:0045333">
    <property type="term" value="P:cellular respiration"/>
    <property type="evidence" value="ECO:0007669"/>
    <property type="project" value="InterPro"/>
</dbReference>
<proteinExistence type="inferred from homology"/>